<proteinExistence type="predicted"/>
<reference evidence="3 4" key="1">
    <citation type="journal article" date="2023" name="Plants (Basel)">
        <title>Bridging the Gap: Combining Genomics and Transcriptomics Approaches to Understand Stylosanthes scabra, an Orphan Legume from the Brazilian Caatinga.</title>
        <authorList>
            <person name="Ferreira-Neto J.R.C."/>
            <person name="da Silva M.D."/>
            <person name="Binneck E."/>
            <person name="de Melo N.F."/>
            <person name="da Silva R.H."/>
            <person name="de Melo A.L.T.M."/>
            <person name="Pandolfi V."/>
            <person name="Bustamante F.O."/>
            <person name="Brasileiro-Vidal A.C."/>
            <person name="Benko-Iseppon A.M."/>
        </authorList>
    </citation>
    <scope>NUCLEOTIDE SEQUENCE [LARGE SCALE GENOMIC DNA]</scope>
    <source>
        <tissue evidence="3">Leaves</tissue>
    </source>
</reference>
<name>A0ABU6TC47_9FABA</name>
<gene>
    <name evidence="3" type="ORF">PIB30_033216</name>
</gene>
<dbReference type="Proteomes" id="UP001341840">
    <property type="component" value="Unassembled WGS sequence"/>
</dbReference>
<protein>
    <submittedName>
        <fullName evidence="3">Uncharacterized protein</fullName>
    </submittedName>
</protein>
<organism evidence="3 4">
    <name type="scientific">Stylosanthes scabra</name>
    <dbReference type="NCBI Taxonomy" id="79078"/>
    <lineage>
        <taxon>Eukaryota</taxon>
        <taxon>Viridiplantae</taxon>
        <taxon>Streptophyta</taxon>
        <taxon>Embryophyta</taxon>
        <taxon>Tracheophyta</taxon>
        <taxon>Spermatophyta</taxon>
        <taxon>Magnoliopsida</taxon>
        <taxon>eudicotyledons</taxon>
        <taxon>Gunneridae</taxon>
        <taxon>Pentapetalae</taxon>
        <taxon>rosids</taxon>
        <taxon>fabids</taxon>
        <taxon>Fabales</taxon>
        <taxon>Fabaceae</taxon>
        <taxon>Papilionoideae</taxon>
        <taxon>50 kb inversion clade</taxon>
        <taxon>dalbergioids sensu lato</taxon>
        <taxon>Dalbergieae</taxon>
        <taxon>Pterocarpus clade</taxon>
        <taxon>Stylosanthes</taxon>
    </lineage>
</organism>
<dbReference type="PANTHER" id="PTHR34835">
    <property type="entry name" value="OS07G0283600 PROTEIN-RELATED"/>
    <property type="match status" value="1"/>
</dbReference>
<keyword evidence="2" id="KW-0472">Membrane</keyword>
<feature type="compositionally biased region" description="Basic and acidic residues" evidence="1">
    <location>
        <begin position="238"/>
        <end position="255"/>
    </location>
</feature>
<evidence type="ECO:0000256" key="1">
    <source>
        <dbReference type="SAM" id="MobiDB-lite"/>
    </source>
</evidence>
<accession>A0ABU6TC47</accession>
<sequence length="353" mass="40142">MFQGKSQAELTMLVKRTPVDTEANRNLFKRAFLIFIQKVFLLPTSSPNVTPKALPTLFDLENTRLRNWALHVHDFLLEELKKAKLNNTKAIHGCCYVMMIIYFHETHFGKNTREPEAQPPWIQFWTGENLLKRLNREQNHPTVSVFRFGNRLLFVFVPFTFRFLIVLISGSGFFQGLVKTGLLRTAKDKLLKRNRELKMGINLMGMYQYSSESESEYDSQVESSSGGSSSSSSEEDSENTKPEELVERRSNKKQDSSATGALRSEGPPLMERALGKRKKPDRTVKSKNPNQGKPPYPIPISHPQPQEVRAAKRAKKTTPDDPVDGASGNAEKTPQPYRPPRLRLIKLADKIGK</sequence>
<keyword evidence="4" id="KW-1185">Reference proteome</keyword>
<comment type="caution">
    <text evidence="3">The sequence shown here is derived from an EMBL/GenBank/DDBJ whole genome shotgun (WGS) entry which is preliminary data.</text>
</comment>
<keyword evidence="2" id="KW-0812">Transmembrane</keyword>
<evidence type="ECO:0000313" key="4">
    <source>
        <dbReference type="Proteomes" id="UP001341840"/>
    </source>
</evidence>
<feature type="region of interest" description="Disordered" evidence="1">
    <location>
        <begin position="214"/>
        <end position="342"/>
    </location>
</feature>
<feature type="compositionally biased region" description="Pro residues" evidence="1">
    <location>
        <begin position="292"/>
        <end position="302"/>
    </location>
</feature>
<evidence type="ECO:0000313" key="3">
    <source>
        <dbReference type="EMBL" id="MED6146296.1"/>
    </source>
</evidence>
<evidence type="ECO:0000256" key="2">
    <source>
        <dbReference type="SAM" id="Phobius"/>
    </source>
</evidence>
<keyword evidence="2" id="KW-1133">Transmembrane helix</keyword>
<feature type="transmembrane region" description="Helical" evidence="2">
    <location>
        <begin position="152"/>
        <end position="174"/>
    </location>
</feature>
<dbReference type="EMBL" id="JASCZI010090770">
    <property type="protein sequence ID" value="MED6146296.1"/>
    <property type="molecule type" value="Genomic_DNA"/>
</dbReference>
<feature type="compositionally biased region" description="Low complexity" evidence="1">
    <location>
        <begin position="220"/>
        <end position="232"/>
    </location>
</feature>